<dbReference type="InterPro" id="IPR036259">
    <property type="entry name" value="MFS_trans_sf"/>
</dbReference>
<feature type="transmembrane region" description="Helical" evidence="5">
    <location>
        <begin position="81"/>
        <end position="104"/>
    </location>
</feature>
<feature type="transmembrane region" description="Helical" evidence="5">
    <location>
        <begin position="384"/>
        <end position="403"/>
    </location>
</feature>
<feature type="transmembrane region" description="Helical" evidence="5">
    <location>
        <begin position="330"/>
        <end position="349"/>
    </location>
</feature>
<dbReference type="CDD" id="cd17316">
    <property type="entry name" value="MFS_SV2_like"/>
    <property type="match status" value="1"/>
</dbReference>
<keyword evidence="3 5" id="KW-1133">Transmembrane helix</keyword>
<dbReference type="GO" id="GO:0046943">
    <property type="term" value="F:carboxylic acid transmembrane transporter activity"/>
    <property type="evidence" value="ECO:0007669"/>
    <property type="project" value="TreeGrafter"/>
</dbReference>
<dbReference type="SUPFAM" id="SSF103473">
    <property type="entry name" value="MFS general substrate transporter"/>
    <property type="match status" value="1"/>
</dbReference>
<dbReference type="AlphaFoldDB" id="A0A6M8U9Y2"/>
<comment type="subcellular location">
    <subcellularLocation>
        <location evidence="1">Endomembrane system</location>
        <topology evidence="1">Multi-pass membrane protein</topology>
    </subcellularLocation>
</comment>
<evidence type="ECO:0000313" key="8">
    <source>
        <dbReference type="Proteomes" id="UP000505325"/>
    </source>
</evidence>
<name>A0A6M8U9Y2_9GAMM</name>
<dbReference type="Gene3D" id="1.20.1250.20">
    <property type="entry name" value="MFS general substrate transporter like domains"/>
    <property type="match status" value="1"/>
</dbReference>
<dbReference type="EMBL" id="CP054212">
    <property type="protein sequence ID" value="QKJ86489.1"/>
    <property type="molecule type" value="Genomic_DNA"/>
</dbReference>
<accession>A0A6M8U9Y2</accession>
<dbReference type="Proteomes" id="UP000505325">
    <property type="component" value="Chromosome"/>
</dbReference>
<dbReference type="PROSITE" id="PS50850">
    <property type="entry name" value="MFS"/>
    <property type="match status" value="1"/>
</dbReference>
<dbReference type="InterPro" id="IPR005828">
    <property type="entry name" value="MFS_sugar_transport-like"/>
</dbReference>
<organism evidence="7 8">
    <name type="scientific">Paramixta manurensis</name>
    <dbReference type="NCBI Taxonomy" id="2740817"/>
    <lineage>
        <taxon>Bacteria</taxon>
        <taxon>Pseudomonadati</taxon>
        <taxon>Pseudomonadota</taxon>
        <taxon>Gammaproteobacteria</taxon>
        <taxon>Enterobacterales</taxon>
        <taxon>Erwiniaceae</taxon>
        <taxon>Paramixta</taxon>
    </lineage>
</organism>
<keyword evidence="2 5" id="KW-0812">Transmembrane</keyword>
<dbReference type="InterPro" id="IPR020846">
    <property type="entry name" value="MFS_dom"/>
</dbReference>
<reference evidence="7 8" key="1">
    <citation type="submission" date="2020-06" db="EMBL/GenBank/DDBJ databases">
        <title>Genome sequence of Paramixta manurensis strain PD-1.</title>
        <authorList>
            <person name="Lee C.W."/>
            <person name="Kim J."/>
        </authorList>
    </citation>
    <scope>NUCLEOTIDE SEQUENCE [LARGE SCALE GENOMIC DNA]</scope>
    <source>
        <strain evidence="7 8">PD-1</strain>
    </source>
</reference>
<keyword evidence="4 5" id="KW-0472">Membrane</keyword>
<protein>
    <submittedName>
        <fullName evidence="7">MFS transporter</fullName>
    </submittedName>
</protein>
<evidence type="ECO:0000256" key="3">
    <source>
        <dbReference type="ARBA" id="ARBA00022989"/>
    </source>
</evidence>
<feature type="transmembrane region" description="Helical" evidence="5">
    <location>
        <begin position="111"/>
        <end position="132"/>
    </location>
</feature>
<feature type="transmembrane region" description="Helical" evidence="5">
    <location>
        <begin position="46"/>
        <end position="69"/>
    </location>
</feature>
<feature type="transmembrane region" description="Helical" evidence="5">
    <location>
        <begin position="361"/>
        <end position="378"/>
    </location>
</feature>
<dbReference type="PROSITE" id="PS00217">
    <property type="entry name" value="SUGAR_TRANSPORT_2"/>
    <property type="match status" value="1"/>
</dbReference>
<dbReference type="PANTHER" id="PTHR23508:SF10">
    <property type="entry name" value="CARBOXYLIC ACID TRANSPORTER PROTEIN HOMOLOG"/>
    <property type="match status" value="1"/>
</dbReference>
<dbReference type="PANTHER" id="PTHR23508">
    <property type="entry name" value="CARBOXYLIC ACID TRANSPORTER PROTEIN HOMOLOG"/>
    <property type="match status" value="1"/>
</dbReference>
<feature type="transmembrane region" description="Helical" evidence="5">
    <location>
        <begin position="181"/>
        <end position="201"/>
    </location>
</feature>
<gene>
    <name evidence="7" type="ORF">PMPD1_1534</name>
</gene>
<dbReference type="GO" id="GO:0005886">
    <property type="term" value="C:plasma membrane"/>
    <property type="evidence" value="ECO:0007669"/>
    <property type="project" value="UniProtKB-SubCell"/>
</dbReference>
<feature type="transmembrane region" description="Helical" evidence="5">
    <location>
        <begin position="207"/>
        <end position="226"/>
    </location>
</feature>
<evidence type="ECO:0000256" key="4">
    <source>
        <dbReference type="ARBA" id="ARBA00023136"/>
    </source>
</evidence>
<dbReference type="KEGG" id="pmak:PMPD1_1534"/>
<evidence type="ECO:0000256" key="5">
    <source>
        <dbReference type="SAM" id="Phobius"/>
    </source>
</evidence>
<evidence type="ECO:0000256" key="2">
    <source>
        <dbReference type="ARBA" id="ARBA00022692"/>
    </source>
</evidence>
<dbReference type="Pfam" id="PF00083">
    <property type="entry name" value="Sugar_tr"/>
    <property type="match status" value="1"/>
</dbReference>
<dbReference type="RefSeq" id="WP_173633509.1">
    <property type="nucleotide sequence ID" value="NZ_CP054212.1"/>
</dbReference>
<dbReference type="InterPro" id="IPR005829">
    <property type="entry name" value="Sugar_transporter_CS"/>
</dbReference>
<feature type="transmembrane region" description="Helical" evidence="5">
    <location>
        <begin position="294"/>
        <end position="318"/>
    </location>
</feature>
<sequence length="498" mass="52657">MTEQTSSAHVALTGEKPAGKTEWIRSAADVSQLVNNSTQARKNANIVIAIALGGVFLDAYDLGSLAFGIKDVTREFHLTPAGTGMVASAITFGAIVGALIGGYLTDKIGRYRVFMADMFFFVIAALACAFAPNEYVLAGARFVMGLGVGIDLPVAMAFLAEFSRLKGRGNKAASIAMWCPTWYAAISISYLLVLLLYAVLPESHTDWMWRLILGFGAVPALVIIAIRSRYMSESPVWAANQGNLAGAAAILRASWGINADVAPDADTTVATPTRRAGWRNYAVLLQGVYLRRTVLATIISIASSFAYNAVAFGLPVILSSFLAQSMLTTILVSLALNLLFAFVGGVLAVRLVPRFGAWKMTVPGYALQLIALIGLALIGRPESVTQAATAIGMLALFLLGQGFGPGSHTMTYASLSYPTSLRGVGVGFNQTLMRASSTLSLFLFPLLSAALDTGVFWVIALAPLAGLVALVVIRWEPSGYDVDAEDFAATGSLTNSAK</sequence>
<feature type="domain" description="Major facilitator superfamily (MFS) profile" evidence="6">
    <location>
        <begin position="47"/>
        <end position="478"/>
    </location>
</feature>
<evidence type="ECO:0000259" key="6">
    <source>
        <dbReference type="PROSITE" id="PS50850"/>
    </source>
</evidence>
<evidence type="ECO:0000313" key="7">
    <source>
        <dbReference type="EMBL" id="QKJ86489.1"/>
    </source>
</evidence>
<proteinExistence type="predicted"/>
<evidence type="ECO:0000256" key="1">
    <source>
        <dbReference type="ARBA" id="ARBA00004127"/>
    </source>
</evidence>
<keyword evidence="8" id="KW-1185">Reference proteome</keyword>
<feature type="transmembrane region" description="Helical" evidence="5">
    <location>
        <begin position="138"/>
        <end position="160"/>
    </location>
</feature>